<protein>
    <submittedName>
        <fullName evidence="1">Unannotated protein</fullName>
    </submittedName>
</protein>
<organism evidence="1">
    <name type="scientific">freshwater metagenome</name>
    <dbReference type="NCBI Taxonomy" id="449393"/>
    <lineage>
        <taxon>unclassified sequences</taxon>
        <taxon>metagenomes</taxon>
        <taxon>ecological metagenomes</taxon>
    </lineage>
</organism>
<proteinExistence type="predicted"/>
<dbReference type="EMBL" id="CAFBOG010000100">
    <property type="protein sequence ID" value="CAB4983240.1"/>
    <property type="molecule type" value="Genomic_DNA"/>
</dbReference>
<reference evidence="1" key="1">
    <citation type="submission" date="2020-05" db="EMBL/GenBank/DDBJ databases">
        <authorList>
            <person name="Chiriac C."/>
            <person name="Salcher M."/>
            <person name="Ghai R."/>
            <person name="Kavagutti S V."/>
        </authorList>
    </citation>
    <scope>NUCLEOTIDE SEQUENCE</scope>
</reference>
<dbReference type="AlphaFoldDB" id="A0A6J7MQ47"/>
<gene>
    <name evidence="1" type="ORF">UFOPK3914_01140</name>
</gene>
<accession>A0A6J7MQ47</accession>
<sequence length="102" mass="11160">MTLDGAMFDRPQIGPRFVPGATFSENSRIKDMYSQEHWLPITASGGLRTVDSAEELILATAHALEHPEEGSEARQRMINDLLTYTDGQSSQRLVDAVAALTG</sequence>
<evidence type="ECO:0000313" key="1">
    <source>
        <dbReference type="EMBL" id="CAB4983240.1"/>
    </source>
</evidence>
<name>A0A6J7MQ47_9ZZZZ</name>